<dbReference type="SMART" id="SM01111">
    <property type="entry name" value="CVNH"/>
    <property type="match status" value="1"/>
</dbReference>
<feature type="signal peptide" evidence="1">
    <location>
        <begin position="1"/>
        <end position="18"/>
    </location>
</feature>
<dbReference type="Pfam" id="PF08881">
    <property type="entry name" value="CVNH"/>
    <property type="match status" value="1"/>
</dbReference>
<keyword evidence="1" id="KW-0732">Signal</keyword>
<reference evidence="3" key="1">
    <citation type="submission" date="2019-04" db="EMBL/GenBank/DDBJ databases">
        <title>Friends and foes A comparative genomics studyof 23 Aspergillus species from section Flavi.</title>
        <authorList>
            <consortium name="DOE Joint Genome Institute"/>
            <person name="Kjaerbolling I."/>
            <person name="Vesth T."/>
            <person name="Frisvad J.C."/>
            <person name="Nybo J.L."/>
            <person name="Theobald S."/>
            <person name="Kildgaard S."/>
            <person name="Isbrandt T."/>
            <person name="Kuo A."/>
            <person name="Sato A."/>
            <person name="Lyhne E.K."/>
            <person name="Kogle M.E."/>
            <person name="Wiebenga A."/>
            <person name="Kun R.S."/>
            <person name="Lubbers R.J."/>
            <person name="Makela M.R."/>
            <person name="Barry K."/>
            <person name="Chovatia M."/>
            <person name="Clum A."/>
            <person name="Daum C."/>
            <person name="Haridas S."/>
            <person name="He G."/>
            <person name="LaButti K."/>
            <person name="Lipzen A."/>
            <person name="Mondo S."/>
            <person name="Riley R."/>
            <person name="Salamov A."/>
            <person name="Simmons B.A."/>
            <person name="Magnuson J.K."/>
            <person name="Henrissat B."/>
            <person name="Mortensen U.H."/>
            <person name="Larsen T.O."/>
            <person name="Devries R.P."/>
            <person name="Grigoriev I.V."/>
            <person name="Machida M."/>
            <person name="Baker S.E."/>
            <person name="Andersen M.R."/>
        </authorList>
    </citation>
    <scope>NUCLEOTIDE SEQUENCE [LARGE SCALE GENOMIC DNA]</scope>
    <source>
        <strain evidence="3">IBT 14317</strain>
    </source>
</reference>
<feature type="domain" description="Cyanovirin-N" evidence="2">
    <location>
        <begin position="19"/>
        <end position="117"/>
    </location>
</feature>
<dbReference type="InterPro" id="IPR036673">
    <property type="entry name" value="Cyanovirin-N_sf"/>
</dbReference>
<name>A0A5N7BYK9_PETAA</name>
<sequence>MRVQGILFLFGLGGACIATFTDTCSSLRLEDHVLFAKCQRSDHSYRFAPLNLNSCLGYQNGTIQKGKDAIRNLGCSFCLLNGARLQCMCYKGRGVIAPSLPLDLDTIISSHDGELNCDT</sequence>
<proteinExistence type="predicted"/>
<protein>
    <recommendedName>
        <fullName evidence="2">Cyanovirin-N domain-containing protein</fullName>
    </recommendedName>
</protein>
<evidence type="ECO:0000256" key="1">
    <source>
        <dbReference type="SAM" id="SignalP"/>
    </source>
</evidence>
<organism evidence="3">
    <name type="scientific">Petromyces alliaceus</name>
    <name type="common">Aspergillus alliaceus</name>
    <dbReference type="NCBI Taxonomy" id="209559"/>
    <lineage>
        <taxon>Eukaryota</taxon>
        <taxon>Fungi</taxon>
        <taxon>Dikarya</taxon>
        <taxon>Ascomycota</taxon>
        <taxon>Pezizomycotina</taxon>
        <taxon>Eurotiomycetes</taxon>
        <taxon>Eurotiomycetidae</taxon>
        <taxon>Eurotiales</taxon>
        <taxon>Aspergillaceae</taxon>
        <taxon>Aspergillus</taxon>
        <taxon>Aspergillus subgen. Circumdati</taxon>
    </lineage>
</organism>
<dbReference type="OrthoDB" id="4499494at2759"/>
<evidence type="ECO:0000259" key="2">
    <source>
        <dbReference type="SMART" id="SM01111"/>
    </source>
</evidence>
<gene>
    <name evidence="3" type="ORF">BDV23DRAFT_162214</name>
</gene>
<dbReference type="SUPFAM" id="SSF51322">
    <property type="entry name" value="Cyanovirin-N"/>
    <property type="match status" value="1"/>
</dbReference>
<dbReference type="InterPro" id="IPR011058">
    <property type="entry name" value="Cyanovirin-N"/>
</dbReference>
<dbReference type="Gene3D" id="2.30.60.10">
    <property type="entry name" value="Cyanovirin-N"/>
    <property type="match status" value="1"/>
</dbReference>
<dbReference type="Proteomes" id="UP000326877">
    <property type="component" value="Unassembled WGS sequence"/>
</dbReference>
<dbReference type="AlphaFoldDB" id="A0A5N7BYK9"/>
<dbReference type="EMBL" id="ML735302">
    <property type="protein sequence ID" value="KAE8386932.1"/>
    <property type="molecule type" value="Genomic_DNA"/>
</dbReference>
<evidence type="ECO:0000313" key="3">
    <source>
        <dbReference type="EMBL" id="KAE8386932.1"/>
    </source>
</evidence>
<dbReference type="PROSITE" id="PS51257">
    <property type="entry name" value="PROKAR_LIPOPROTEIN"/>
    <property type="match status" value="1"/>
</dbReference>
<feature type="chain" id="PRO_5024857547" description="Cyanovirin-N domain-containing protein" evidence="1">
    <location>
        <begin position="19"/>
        <end position="119"/>
    </location>
</feature>
<accession>A0A5N7BYK9</accession>